<name>A0A067KMU2_JATCU</name>
<keyword evidence="2" id="KW-1185">Reference proteome</keyword>
<gene>
    <name evidence="1" type="ORF">JCGZ_13566</name>
</gene>
<dbReference type="Proteomes" id="UP000027138">
    <property type="component" value="Unassembled WGS sequence"/>
</dbReference>
<reference evidence="1 2" key="1">
    <citation type="journal article" date="2014" name="PLoS ONE">
        <title>Global Analysis of Gene Expression Profiles in Physic Nut (Jatropha curcas L.) Seedlings Exposed to Salt Stress.</title>
        <authorList>
            <person name="Zhang L."/>
            <person name="Zhang C."/>
            <person name="Wu P."/>
            <person name="Chen Y."/>
            <person name="Li M."/>
            <person name="Jiang H."/>
            <person name="Wu G."/>
        </authorList>
    </citation>
    <scope>NUCLEOTIDE SEQUENCE [LARGE SCALE GENOMIC DNA]</scope>
    <source>
        <strain evidence="2">cv. GZQX0401</strain>
        <tissue evidence="1">Young leaves</tissue>
    </source>
</reference>
<evidence type="ECO:0000313" key="1">
    <source>
        <dbReference type="EMBL" id="KDP33119.1"/>
    </source>
</evidence>
<dbReference type="AlphaFoldDB" id="A0A067KMU2"/>
<evidence type="ECO:0000313" key="2">
    <source>
        <dbReference type="Proteomes" id="UP000027138"/>
    </source>
</evidence>
<proteinExistence type="predicted"/>
<protein>
    <submittedName>
        <fullName evidence="1">Uncharacterized protein</fullName>
    </submittedName>
</protein>
<accession>A0A067KMU2</accession>
<organism evidence="1 2">
    <name type="scientific">Jatropha curcas</name>
    <name type="common">Barbados nut</name>
    <dbReference type="NCBI Taxonomy" id="180498"/>
    <lineage>
        <taxon>Eukaryota</taxon>
        <taxon>Viridiplantae</taxon>
        <taxon>Streptophyta</taxon>
        <taxon>Embryophyta</taxon>
        <taxon>Tracheophyta</taxon>
        <taxon>Spermatophyta</taxon>
        <taxon>Magnoliopsida</taxon>
        <taxon>eudicotyledons</taxon>
        <taxon>Gunneridae</taxon>
        <taxon>Pentapetalae</taxon>
        <taxon>rosids</taxon>
        <taxon>fabids</taxon>
        <taxon>Malpighiales</taxon>
        <taxon>Euphorbiaceae</taxon>
        <taxon>Crotonoideae</taxon>
        <taxon>Jatropheae</taxon>
        <taxon>Jatropha</taxon>
    </lineage>
</organism>
<sequence length="156" mass="17613">MGRDDFPAIPHPLLGYLVKEFNIIFWSLPVTEEIPIVPWLDIDPALMILPVFGFSSYEIPSYDFGADIVPLRPLVDRALGMDRTSPYWAPLVCFCLLSQYLLLSEIADLRLVPIVEQTARRRTPFPFILAKTLTWLGDHARDSDSVPGLMGSLLLL</sequence>
<dbReference type="EMBL" id="KK914560">
    <property type="protein sequence ID" value="KDP33119.1"/>
    <property type="molecule type" value="Genomic_DNA"/>
</dbReference>